<dbReference type="PROSITE" id="PS50088">
    <property type="entry name" value="ANK_REPEAT"/>
    <property type="match status" value="4"/>
</dbReference>
<dbReference type="Pfam" id="PF15898">
    <property type="entry name" value="PRKG1_interact"/>
    <property type="match status" value="1"/>
</dbReference>
<feature type="compositionally biased region" description="Basic and acidic residues" evidence="6">
    <location>
        <begin position="1031"/>
        <end position="1045"/>
    </location>
</feature>
<feature type="region of interest" description="Disordered" evidence="6">
    <location>
        <begin position="325"/>
        <end position="461"/>
    </location>
</feature>
<feature type="compositionally biased region" description="Low complexity" evidence="6">
    <location>
        <begin position="591"/>
        <end position="619"/>
    </location>
</feature>
<feature type="compositionally biased region" description="Low complexity" evidence="6">
    <location>
        <begin position="645"/>
        <end position="731"/>
    </location>
</feature>
<protein>
    <recommendedName>
        <fullName evidence="7">cGMP-dependent protein kinase interacting domain-containing protein</fullName>
    </recommendedName>
</protein>
<feature type="region of interest" description="Disordered" evidence="6">
    <location>
        <begin position="480"/>
        <end position="528"/>
    </location>
</feature>
<dbReference type="PANTHER" id="PTHR24179">
    <property type="entry name" value="PROTEIN PHOSPHATASE 1 REGULATORY SUBUNIT 12"/>
    <property type="match status" value="1"/>
</dbReference>
<sequence>MSMDNRSTSALFKRAEQLKRWDESEANKHSGIPKSPSMRRIKFSSGCIFLAACMAGDKDEVSRLLETGADIDTANVDGLTALHQACIDDNLDMVEFLVQNGADVNRKDNEGWTPLHATSSCGFLSIARYLIENGADLASINSDGELALDLACSDAMEDLIQRHIDEQGIDCEDARQAEEKIMLSDAKRWLRTDSTDCDKPHPKTGATALHVAAAKGYAKVLGLLLDGRGDFDKQDVDGWTALHAAAYWGQKEAVQMLLGANVDIDIQNYSGQYAIDIAQKDIVPLLDEARKNFKRPKRRPASQIRITDTIENSIETPTKVIRVEVKPIDSKEQEEVVSGSEADEEEEEEEEYQEVEEEENGIEDEEGSDREEVEAEESAEEEVEEAEESEEDAEEQEAEEEPTVEPEEEEEEEQASAAESSPYSSSSADSSSSSSSESSMSEESEAEELSKPVPIISRPSPVPVAEQIIVPKPRIEGVHRELPAAPPLPPPPAVSQQMAPPPVPWRRPRAIPTPVPTEEHAHQQQQALQRLQNGHARLSPYRNQVPEKENQPTEPDVILRRTQSFESDEKFYQKYVELRARIQANSCPILPNTNPTANAKPAAPTANNNNNNNSTSTNNSYLVQRSASLKDHRTLRKASSNLVLGSTGSTTGSAATTATTNVQTATTSPPTSPTGTPVTTPSTGQIRSITPANNNNNKNTSNSPSIPSVEVTVDTTTNNNSSNNKNDTSSNAVNKNHSLFELNRKYIEQAQKTKINNERNKFLSSLNEKRLQQQQQQQQHNHHHHHQEAQQSETKGPSQSASAKSGPAEKEPSPAAEAPATAKGVAPLYGSAAANNNSNVNNFNNSNATLPPPSPSQQQQQPPTVVTSTNKLSPGNIFKNFFKSFVPPTRDEESETQRKAHAKRVRETRRSTQGVTLDEIKSAEQLVKKKNSTNSGSDFKLEDASAPTSTPTSNATSSSTVTALDSSSHSRQQQQQQNELNSISMSSLAQRRQNGDSSSFITSRPTSAPELGSSLTASSLSNDLRSARLQKASEENKENDKENENRSTTTGTSGGSSSGTTTSNSSSSTQATQAVIQRRRRQKRRSTGLVHVDMEDIDPERQDSPVDGEEKESGTERGRSRVGSTASELADQQKDGSESKENGGDYIDYKALYEQAKADNNKLKSDLRKRDEEVASLQAALERFNLATTKNNSLSELEKREKRAMERKMSEMEEELKLLQKYKTENERLRAENRALTRVVSKLTTSAQNQLHNKH</sequence>
<keyword evidence="2" id="KW-0677">Repeat</keyword>
<feature type="compositionally biased region" description="Low complexity" evidence="6">
    <location>
        <begin position="944"/>
        <end position="977"/>
    </location>
</feature>
<feature type="region of interest" description="Disordered" evidence="6">
    <location>
        <begin position="888"/>
        <end position="1144"/>
    </location>
</feature>
<feature type="compositionally biased region" description="Basic and acidic residues" evidence="6">
    <location>
        <begin position="1131"/>
        <end position="1143"/>
    </location>
</feature>
<feature type="region of interest" description="Disordered" evidence="6">
    <location>
        <begin position="638"/>
        <end position="734"/>
    </location>
</feature>
<feature type="compositionally biased region" description="Low complexity" evidence="6">
    <location>
        <begin position="1058"/>
        <end position="1069"/>
    </location>
</feature>
<feature type="compositionally biased region" description="Low complexity" evidence="6">
    <location>
        <begin position="415"/>
        <end position="439"/>
    </location>
</feature>
<dbReference type="Proteomes" id="UP000069940">
    <property type="component" value="Unassembled WGS sequence"/>
</dbReference>
<feature type="compositionally biased region" description="Acidic residues" evidence="6">
    <location>
        <begin position="341"/>
        <end position="414"/>
    </location>
</feature>
<evidence type="ECO:0000259" key="7">
    <source>
        <dbReference type="Pfam" id="PF15898"/>
    </source>
</evidence>
<reference evidence="8" key="2">
    <citation type="submission" date="2025-05" db="UniProtKB">
        <authorList>
            <consortium name="EnsemblMetazoa"/>
        </authorList>
    </citation>
    <scope>IDENTIFICATION</scope>
    <source>
        <strain evidence="8">Foshan</strain>
    </source>
</reference>
<feature type="region of interest" description="Disordered" evidence="6">
    <location>
        <begin position="836"/>
        <end position="873"/>
    </location>
</feature>
<dbReference type="PANTHER" id="PTHR24179:SF21">
    <property type="entry name" value="MYOSIN BINDING SUBUNIT, ISOFORM O"/>
    <property type="match status" value="1"/>
</dbReference>
<feature type="compositionally biased region" description="Pro residues" evidence="6">
    <location>
        <begin position="484"/>
        <end position="515"/>
    </location>
</feature>
<feature type="coiled-coil region" evidence="5">
    <location>
        <begin position="1146"/>
        <end position="1239"/>
    </location>
</feature>
<dbReference type="Gene3D" id="6.10.250.1820">
    <property type="match status" value="1"/>
</dbReference>
<feature type="compositionally biased region" description="Polar residues" evidence="6">
    <location>
        <begin position="864"/>
        <end position="873"/>
    </location>
</feature>
<dbReference type="SMART" id="SM00248">
    <property type="entry name" value="ANK"/>
    <property type="match status" value="6"/>
</dbReference>
<feature type="domain" description="cGMP-dependent protein kinase interacting" evidence="7">
    <location>
        <begin position="1148"/>
        <end position="1244"/>
    </location>
</feature>
<reference evidence="9" key="1">
    <citation type="journal article" date="2015" name="Proc. Natl. Acad. Sci. U.S.A.">
        <title>Genome sequence of the Asian Tiger mosquito, Aedes albopictus, reveals insights into its biology, genetics, and evolution.</title>
        <authorList>
            <person name="Chen X.G."/>
            <person name="Jiang X."/>
            <person name="Gu J."/>
            <person name="Xu M."/>
            <person name="Wu Y."/>
            <person name="Deng Y."/>
            <person name="Zhang C."/>
            <person name="Bonizzoni M."/>
            <person name="Dermauw W."/>
            <person name="Vontas J."/>
            <person name="Armbruster P."/>
            <person name="Huang X."/>
            <person name="Yang Y."/>
            <person name="Zhang H."/>
            <person name="He W."/>
            <person name="Peng H."/>
            <person name="Liu Y."/>
            <person name="Wu K."/>
            <person name="Chen J."/>
            <person name="Lirakis M."/>
            <person name="Topalis P."/>
            <person name="Van Leeuwen T."/>
            <person name="Hall A.B."/>
            <person name="Jiang X."/>
            <person name="Thorpe C."/>
            <person name="Mueller R.L."/>
            <person name="Sun C."/>
            <person name="Waterhouse R.M."/>
            <person name="Yan G."/>
            <person name="Tu Z.J."/>
            <person name="Fang X."/>
            <person name="James A.A."/>
        </authorList>
    </citation>
    <scope>NUCLEOTIDE SEQUENCE [LARGE SCALE GENOMIC DNA]</scope>
    <source>
        <strain evidence="9">Foshan</strain>
    </source>
</reference>
<dbReference type="PROSITE" id="PS50297">
    <property type="entry name" value="ANK_REP_REGION"/>
    <property type="match status" value="4"/>
</dbReference>
<feature type="compositionally biased region" description="Polar residues" evidence="6">
    <location>
        <begin position="1013"/>
        <end position="1024"/>
    </location>
</feature>
<dbReference type="Gene3D" id="1.25.40.20">
    <property type="entry name" value="Ankyrin repeat-containing domain"/>
    <property type="match status" value="2"/>
</dbReference>
<feature type="region of interest" description="Disordered" evidence="6">
    <location>
        <begin position="768"/>
        <end position="821"/>
    </location>
</feature>
<evidence type="ECO:0000313" key="9">
    <source>
        <dbReference type="Proteomes" id="UP000069940"/>
    </source>
</evidence>
<feature type="compositionally biased region" description="Polar residues" evidence="6">
    <location>
        <begin position="978"/>
        <end position="1006"/>
    </location>
</feature>
<evidence type="ECO:0000256" key="2">
    <source>
        <dbReference type="ARBA" id="ARBA00022737"/>
    </source>
</evidence>
<dbReference type="CDD" id="cd21930">
    <property type="entry name" value="IPD_PPP1R12"/>
    <property type="match status" value="1"/>
</dbReference>
<feature type="region of interest" description="Disordered" evidence="6">
    <location>
        <begin position="587"/>
        <end position="619"/>
    </location>
</feature>
<feature type="compositionally biased region" description="Basic and acidic residues" evidence="6">
    <location>
        <begin position="325"/>
        <end position="334"/>
    </location>
</feature>
<evidence type="ECO:0000256" key="3">
    <source>
        <dbReference type="ARBA" id="ARBA00038386"/>
    </source>
</evidence>
<feature type="repeat" description="ANK" evidence="4">
    <location>
        <begin position="77"/>
        <end position="109"/>
    </location>
</feature>
<dbReference type="InterPro" id="IPR002110">
    <property type="entry name" value="Ankyrin_rpt"/>
</dbReference>
<keyword evidence="5" id="KW-0175">Coiled coil</keyword>
<feature type="compositionally biased region" description="Basic and acidic residues" evidence="6">
    <location>
        <begin position="889"/>
        <end position="898"/>
    </location>
</feature>
<evidence type="ECO:0000256" key="1">
    <source>
        <dbReference type="ARBA" id="ARBA00022473"/>
    </source>
</evidence>
<feature type="compositionally biased region" description="Basic residues" evidence="6">
    <location>
        <begin position="1077"/>
        <end position="1086"/>
    </location>
</feature>
<keyword evidence="1" id="KW-0217">Developmental protein</keyword>
<name>A0ABM1Y8L4_AEDAL</name>
<dbReference type="RefSeq" id="XP_062709689.1">
    <property type="nucleotide sequence ID" value="XM_062853705.1"/>
</dbReference>
<evidence type="ECO:0000256" key="4">
    <source>
        <dbReference type="PROSITE-ProRule" id="PRU00023"/>
    </source>
</evidence>
<dbReference type="InterPro" id="IPR036770">
    <property type="entry name" value="Ankyrin_rpt-contain_sf"/>
</dbReference>
<organism evidence="8 9">
    <name type="scientific">Aedes albopictus</name>
    <name type="common">Asian tiger mosquito</name>
    <name type="synonym">Stegomyia albopicta</name>
    <dbReference type="NCBI Taxonomy" id="7160"/>
    <lineage>
        <taxon>Eukaryota</taxon>
        <taxon>Metazoa</taxon>
        <taxon>Ecdysozoa</taxon>
        <taxon>Arthropoda</taxon>
        <taxon>Hexapoda</taxon>
        <taxon>Insecta</taxon>
        <taxon>Pterygota</taxon>
        <taxon>Neoptera</taxon>
        <taxon>Endopterygota</taxon>
        <taxon>Diptera</taxon>
        <taxon>Nematocera</taxon>
        <taxon>Culicoidea</taxon>
        <taxon>Culicidae</taxon>
        <taxon>Culicinae</taxon>
        <taxon>Aedini</taxon>
        <taxon>Aedes</taxon>
        <taxon>Stegomyia</taxon>
    </lineage>
</organism>
<evidence type="ECO:0000256" key="5">
    <source>
        <dbReference type="SAM" id="Coils"/>
    </source>
</evidence>
<evidence type="ECO:0000256" key="6">
    <source>
        <dbReference type="SAM" id="MobiDB-lite"/>
    </source>
</evidence>
<keyword evidence="9" id="KW-1185">Reference proteome</keyword>
<feature type="repeat" description="ANK" evidence="4">
    <location>
        <begin position="204"/>
        <end position="236"/>
    </location>
</feature>
<proteinExistence type="inferred from homology"/>
<dbReference type="SUPFAM" id="SSF48403">
    <property type="entry name" value="Ankyrin repeat"/>
    <property type="match status" value="1"/>
</dbReference>
<dbReference type="GeneID" id="109416470"/>
<dbReference type="EnsemblMetazoa" id="AALFPA23_006801.R8933">
    <property type="protein sequence ID" value="AALFPA23_006801.P8933"/>
    <property type="gene ID" value="AALFPA23_006801"/>
</dbReference>
<dbReference type="Pfam" id="PF12796">
    <property type="entry name" value="Ank_2"/>
    <property type="match status" value="1"/>
</dbReference>
<feature type="repeat" description="ANK" evidence="4">
    <location>
        <begin position="237"/>
        <end position="269"/>
    </location>
</feature>
<evidence type="ECO:0000313" key="8">
    <source>
        <dbReference type="EnsemblMetazoa" id="AALFPA23_006801.P8933"/>
    </source>
</evidence>
<dbReference type="InterPro" id="IPR051226">
    <property type="entry name" value="PP1_Regulatory_Subunit"/>
</dbReference>
<accession>A0ABM1Y8L4</accession>
<comment type="similarity">
    <text evidence="3">Belongs to the NRARP family.</text>
</comment>
<dbReference type="Gene3D" id="6.10.140.390">
    <property type="match status" value="1"/>
</dbReference>
<dbReference type="InterPro" id="IPR031775">
    <property type="entry name" value="PRKG1_interact"/>
</dbReference>
<keyword evidence="4" id="KW-0040">ANK repeat</keyword>
<dbReference type="Pfam" id="PF13637">
    <property type="entry name" value="Ank_4"/>
    <property type="match status" value="1"/>
</dbReference>
<feature type="compositionally biased region" description="Polar residues" evidence="6">
    <location>
        <begin position="792"/>
        <end position="803"/>
    </location>
</feature>
<feature type="repeat" description="ANK" evidence="4">
    <location>
        <begin position="110"/>
        <end position="142"/>
    </location>
</feature>
<feature type="compositionally biased region" description="Low complexity" evidence="6">
    <location>
        <begin position="836"/>
        <end position="848"/>
    </location>
</feature>